<evidence type="ECO:0000256" key="7">
    <source>
        <dbReference type="ARBA" id="ARBA00022777"/>
    </source>
</evidence>
<dbReference type="AlphaFoldDB" id="A0A9Q0GPP8"/>
<dbReference type="CDD" id="cd01989">
    <property type="entry name" value="USP_STK_Ubox_N"/>
    <property type="match status" value="1"/>
</dbReference>
<comment type="caution">
    <text evidence="14">The sequence shown here is derived from an EMBL/GenBank/DDBJ whole genome shotgun (WGS) entry which is preliminary data.</text>
</comment>
<dbReference type="SMART" id="SM00220">
    <property type="entry name" value="S_TKc"/>
    <property type="match status" value="1"/>
</dbReference>
<dbReference type="Gene3D" id="3.30.200.20">
    <property type="entry name" value="Phosphorylase Kinase, domain 1"/>
    <property type="match status" value="1"/>
</dbReference>
<feature type="compositionally biased region" description="Low complexity" evidence="11">
    <location>
        <begin position="208"/>
        <end position="224"/>
    </location>
</feature>
<keyword evidence="15" id="KW-1185">Reference proteome</keyword>
<dbReference type="InterPro" id="IPR017441">
    <property type="entry name" value="Protein_kinase_ATP_BS"/>
</dbReference>
<dbReference type="InterPro" id="IPR013083">
    <property type="entry name" value="Znf_RING/FYVE/PHD"/>
</dbReference>
<feature type="region of interest" description="Disordered" evidence="11">
    <location>
        <begin position="382"/>
        <end position="402"/>
    </location>
</feature>
<comment type="catalytic activity">
    <reaction evidence="1">
        <text>S-ubiquitinyl-[E2 ubiquitin-conjugating enzyme]-L-cysteine + [acceptor protein]-L-lysine = [E2 ubiquitin-conjugating enzyme]-L-cysteine + N(6)-ubiquitinyl-[acceptor protein]-L-lysine.</text>
        <dbReference type="EC" id="2.3.2.27"/>
    </reaction>
</comment>
<comment type="pathway">
    <text evidence="2">Protein modification; protein ubiquitination.</text>
</comment>
<accession>A0A9Q0GPP8</accession>
<dbReference type="InterPro" id="IPR011009">
    <property type="entry name" value="Kinase-like_dom_sf"/>
</dbReference>
<gene>
    <name evidence="14" type="ORF">NE237_027210</name>
</gene>
<dbReference type="OrthoDB" id="1910106at2759"/>
<dbReference type="Pfam" id="PF07714">
    <property type="entry name" value="PK_Tyr_Ser-Thr"/>
    <property type="match status" value="1"/>
</dbReference>
<feature type="compositionally biased region" description="Low complexity" evidence="11">
    <location>
        <begin position="450"/>
        <end position="459"/>
    </location>
</feature>
<dbReference type="PROSITE" id="PS00107">
    <property type="entry name" value="PROTEIN_KINASE_ATP"/>
    <property type="match status" value="1"/>
</dbReference>
<dbReference type="InterPro" id="IPR008271">
    <property type="entry name" value="Ser/Thr_kinase_AS"/>
</dbReference>
<feature type="domain" description="Protein kinase" evidence="12">
    <location>
        <begin position="548"/>
        <end position="834"/>
    </location>
</feature>
<proteinExistence type="predicted"/>
<evidence type="ECO:0000313" key="15">
    <source>
        <dbReference type="Proteomes" id="UP001141806"/>
    </source>
</evidence>
<dbReference type="Gene3D" id="3.40.50.620">
    <property type="entry name" value="HUPs"/>
    <property type="match status" value="1"/>
</dbReference>
<dbReference type="GO" id="GO:0061630">
    <property type="term" value="F:ubiquitin protein ligase activity"/>
    <property type="evidence" value="ECO:0007669"/>
    <property type="project" value="UniProtKB-EC"/>
</dbReference>
<dbReference type="GO" id="GO:0016567">
    <property type="term" value="P:protein ubiquitination"/>
    <property type="evidence" value="ECO:0007669"/>
    <property type="project" value="InterPro"/>
</dbReference>
<name>A0A9Q0GPP8_9MAGN</name>
<keyword evidence="8" id="KW-0833">Ubl conjugation pathway</keyword>
<sequence>MQRSSKVMEGMGALGRNKELPPPASSVLKVAVAITGTRNSILVIKWALESFCSDGKVIFKLLHVRPPFKKSTDQSEKIMLQCLPVTYVQEDTVARYKKQVEKQTTAMLLPFKQICTRRKVEVDVTVIEGNDIANAIVKEITNSRITKLVIGSSPRNMFTRKVKRNSISSRISEGAPNFCAVYVVWKGNLSSMRPSNPDVNLSIRNRSESNSVDTSRRSSSVDSSFTGQRDATDYGSSIFGKASTLEDNESESDEDEEFTFSSAVERQFDEWLLFDSEIDTLSKINTKLSTFKDDVSSISDKGFPLASISDKGSILEASKNYRRNMSDGGSTFQAATLDITESRKFEKEHFSFSTGPREFSNVSTLGENGLKVSDKESTFGSVLGTTQSMLPPKASTFEDEGSKELLEASLSSASSESEDDIVFELQELGVDRKLLDTLYTKSQKETIDASSQKQSSPSKHQMEQTVMPDKVIFKEDNTRELARPEKEQEEEYEAVKQKEAENKREWFEAEANSDAKEKRKLDKVPILGSDELCNTFRWEDVVSATSSFSDDLLLGRGAFGSVYKCKLHHTTTAVKVLHSKESHWTKQFLQELEILSKIQHPHLLLLLGACTDHGCLVYEYMEKGSLDDKLLRKDNSLPLPWFERYRIAWEVASALLFLHNAKPKPIVHRDLKPANILLDHNYVSKIGDVGLSTLLPANGTTIFKGTIPAGTHCYIDPEYKRTGMISAKSDVYAFGMVILQLLTAKPAIALTQVIDKIQDNGLLMSILDSEAGNWPVEETRVLAALGLSCTELQCCDRPDLKTQILPVLEKLKGIAERARDSLPSATLSPPQYFICPILRDVMNEPCVAADGYTYDRKAMELWLKDNDTSPMTNLPLPNKNLLPNFTLISAVTNWKSNKQKTPAISTHSLSQDHYQFSYKDYNFSGKRS</sequence>
<evidence type="ECO:0000256" key="3">
    <source>
        <dbReference type="ARBA" id="ARBA00012483"/>
    </source>
</evidence>
<organism evidence="14 15">
    <name type="scientific">Protea cynaroides</name>
    <dbReference type="NCBI Taxonomy" id="273540"/>
    <lineage>
        <taxon>Eukaryota</taxon>
        <taxon>Viridiplantae</taxon>
        <taxon>Streptophyta</taxon>
        <taxon>Embryophyta</taxon>
        <taxon>Tracheophyta</taxon>
        <taxon>Spermatophyta</taxon>
        <taxon>Magnoliopsida</taxon>
        <taxon>Proteales</taxon>
        <taxon>Proteaceae</taxon>
        <taxon>Protea</taxon>
    </lineage>
</organism>
<evidence type="ECO:0000259" key="12">
    <source>
        <dbReference type="PROSITE" id="PS50011"/>
    </source>
</evidence>
<evidence type="ECO:0000256" key="5">
    <source>
        <dbReference type="ARBA" id="ARBA00022679"/>
    </source>
</evidence>
<dbReference type="SMART" id="SM00504">
    <property type="entry name" value="Ubox"/>
    <property type="match status" value="1"/>
</dbReference>
<dbReference type="SUPFAM" id="SSF57850">
    <property type="entry name" value="RING/U-box"/>
    <property type="match status" value="1"/>
</dbReference>
<dbReference type="Gene3D" id="1.10.510.10">
    <property type="entry name" value="Transferase(Phosphotransferase) domain 1"/>
    <property type="match status" value="1"/>
</dbReference>
<dbReference type="PROSITE" id="PS50011">
    <property type="entry name" value="PROTEIN_KINASE_DOM"/>
    <property type="match status" value="1"/>
</dbReference>
<evidence type="ECO:0000256" key="6">
    <source>
        <dbReference type="ARBA" id="ARBA00022741"/>
    </source>
</evidence>
<feature type="region of interest" description="Disordered" evidence="11">
    <location>
        <begin position="443"/>
        <end position="464"/>
    </location>
</feature>
<keyword evidence="9 10" id="KW-0067">ATP-binding</keyword>
<dbReference type="Gene3D" id="3.30.40.10">
    <property type="entry name" value="Zinc/RING finger domain, C3HC4 (zinc finger)"/>
    <property type="match status" value="1"/>
</dbReference>
<keyword evidence="6 10" id="KW-0547">Nucleotide-binding</keyword>
<protein>
    <recommendedName>
        <fullName evidence="3">RING-type E3 ubiquitin transferase</fullName>
        <ecNumber evidence="3">2.3.2.27</ecNumber>
    </recommendedName>
</protein>
<dbReference type="Pfam" id="PF04564">
    <property type="entry name" value="U-box"/>
    <property type="match status" value="1"/>
</dbReference>
<dbReference type="PROSITE" id="PS51698">
    <property type="entry name" value="U_BOX"/>
    <property type="match status" value="1"/>
</dbReference>
<evidence type="ECO:0000256" key="4">
    <source>
        <dbReference type="ARBA" id="ARBA00022527"/>
    </source>
</evidence>
<evidence type="ECO:0000256" key="2">
    <source>
        <dbReference type="ARBA" id="ARBA00004906"/>
    </source>
</evidence>
<keyword evidence="4" id="KW-0723">Serine/threonine-protein kinase</keyword>
<dbReference type="PANTHER" id="PTHR45647:SF15">
    <property type="entry name" value="U-BOX DOMAIN-CONTAINING PROTEIN 35"/>
    <property type="match status" value="1"/>
</dbReference>
<keyword evidence="7" id="KW-0418">Kinase</keyword>
<evidence type="ECO:0000259" key="13">
    <source>
        <dbReference type="PROSITE" id="PS51698"/>
    </source>
</evidence>
<dbReference type="EMBL" id="JAMYWD010000012">
    <property type="protein sequence ID" value="KAJ4950378.1"/>
    <property type="molecule type" value="Genomic_DNA"/>
</dbReference>
<feature type="domain" description="U-box" evidence="13">
    <location>
        <begin position="828"/>
        <end position="901"/>
    </location>
</feature>
<dbReference type="InterPro" id="IPR001245">
    <property type="entry name" value="Ser-Thr/Tyr_kinase_cat_dom"/>
</dbReference>
<dbReference type="InterPro" id="IPR003613">
    <property type="entry name" value="Ubox_domain"/>
</dbReference>
<evidence type="ECO:0000256" key="1">
    <source>
        <dbReference type="ARBA" id="ARBA00000900"/>
    </source>
</evidence>
<dbReference type="InterPro" id="IPR000719">
    <property type="entry name" value="Prot_kinase_dom"/>
</dbReference>
<dbReference type="CDD" id="cd16655">
    <property type="entry name" value="RING-Ubox_WDSUB1-like"/>
    <property type="match status" value="1"/>
</dbReference>
<feature type="binding site" evidence="10">
    <location>
        <position position="575"/>
    </location>
    <ligand>
        <name>ATP</name>
        <dbReference type="ChEBI" id="CHEBI:30616"/>
    </ligand>
</feature>
<dbReference type="PROSITE" id="PS00108">
    <property type="entry name" value="PROTEIN_KINASE_ST"/>
    <property type="match status" value="1"/>
</dbReference>
<dbReference type="SUPFAM" id="SSF56112">
    <property type="entry name" value="Protein kinase-like (PK-like)"/>
    <property type="match status" value="1"/>
</dbReference>
<dbReference type="PANTHER" id="PTHR45647">
    <property type="entry name" value="OS02G0152300 PROTEIN"/>
    <property type="match status" value="1"/>
</dbReference>
<dbReference type="EC" id="2.3.2.27" evidence="3"/>
<dbReference type="Proteomes" id="UP001141806">
    <property type="component" value="Unassembled WGS sequence"/>
</dbReference>
<evidence type="ECO:0000256" key="11">
    <source>
        <dbReference type="SAM" id="MobiDB-lite"/>
    </source>
</evidence>
<feature type="region of interest" description="Disordered" evidence="11">
    <location>
        <begin position="196"/>
        <end position="229"/>
    </location>
</feature>
<evidence type="ECO:0000256" key="10">
    <source>
        <dbReference type="PROSITE-ProRule" id="PRU10141"/>
    </source>
</evidence>
<dbReference type="SUPFAM" id="SSF52402">
    <property type="entry name" value="Adenine nucleotide alpha hydrolases-like"/>
    <property type="match status" value="1"/>
</dbReference>
<dbReference type="GO" id="GO:0004674">
    <property type="term" value="F:protein serine/threonine kinase activity"/>
    <property type="evidence" value="ECO:0007669"/>
    <property type="project" value="UniProtKB-KW"/>
</dbReference>
<evidence type="ECO:0000256" key="9">
    <source>
        <dbReference type="ARBA" id="ARBA00022840"/>
    </source>
</evidence>
<evidence type="ECO:0000313" key="14">
    <source>
        <dbReference type="EMBL" id="KAJ4950378.1"/>
    </source>
</evidence>
<dbReference type="GO" id="GO:0005524">
    <property type="term" value="F:ATP binding"/>
    <property type="evidence" value="ECO:0007669"/>
    <property type="project" value="UniProtKB-UniRule"/>
</dbReference>
<reference evidence="14" key="1">
    <citation type="journal article" date="2023" name="Plant J.">
        <title>The genome of the king protea, Protea cynaroides.</title>
        <authorList>
            <person name="Chang J."/>
            <person name="Duong T.A."/>
            <person name="Schoeman C."/>
            <person name="Ma X."/>
            <person name="Roodt D."/>
            <person name="Barker N."/>
            <person name="Li Z."/>
            <person name="Van de Peer Y."/>
            <person name="Mizrachi E."/>
        </authorList>
    </citation>
    <scope>NUCLEOTIDE SEQUENCE</scope>
    <source>
        <tissue evidence="14">Young leaves</tissue>
    </source>
</reference>
<dbReference type="InterPro" id="IPR014729">
    <property type="entry name" value="Rossmann-like_a/b/a_fold"/>
</dbReference>
<dbReference type="InterPro" id="IPR051348">
    <property type="entry name" value="U-box_ubiquitin_ligases"/>
</dbReference>
<evidence type="ECO:0000256" key="8">
    <source>
        <dbReference type="ARBA" id="ARBA00022786"/>
    </source>
</evidence>
<keyword evidence="5" id="KW-0808">Transferase</keyword>